<evidence type="ECO:0008006" key="3">
    <source>
        <dbReference type="Google" id="ProtNLM"/>
    </source>
</evidence>
<comment type="caution">
    <text evidence="1">The sequence shown here is derived from an EMBL/GenBank/DDBJ whole genome shotgun (WGS) entry which is preliminary data.</text>
</comment>
<dbReference type="Proteomes" id="UP001500131">
    <property type="component" value="Unassembled WGS sequence"/>
</dbReference>
<organism evidence="1 2">
    <name type="scientific">Leishmania lindenbergi</name>
    <dbReference type="NCBI Taxonomy" id="651832"/>
    <lineage>
        <taxon>Eukaryota</taxon>
        <taxon>Discoba</taxon>
        <taxon>Euglenozoa</taxon>
        <taxon>Kinetoplastea</taxon>
        <taxon>Metakinetoplastina</taxon>
        <taxon>Trypanosomatida</taxon>
        <taxon>Trypanosomatidae</taxon>
        <taxon>Leishmaniinae</taxon>
        <taxon>Leishmania</taxon>
    </lineage>
</organism>
<evidence type="ECO:0000313" key="2">
    <source>
        <dbReference type="Proteomes" id="UP001500131"/>
    </source>
</evidence>
<name>A0AAW3AZ87_9TRYP</name>
<dbReference type="InterPro" id="IPR053125">
    <property type="entry name" value="RNA-bd_mRNA_stabilization_reg"/>
</dbReference>
<dbReference type="EMBL" id="JBAMZK010000005">
    <property type="protein sequence ID" value="KAL0513313.1"/>
    <property type="molecule type" value="Genomic_DNA"/>
</dbReference>
<gene>
    <name evidence="1" type="ORF">Q4I31_000890</name>
</gene>
<accession>A0AAW3AZ87</accession>
<keyword evidence="2" id="KW-1185">Reference proteome</keyword>
<evidence type="ECO:0000313" key="1">
    <source>
        <dbReference type="EMBL" id="KAL0513313.1"/>
    </source>
</evidence>
<dbReference type="PANTHER" id="PTHR37035">
    <property type="entry name" value="C3H1-TYPE DOMAIN-CONTAINING PROTEIN-RELATED"/>
    <property type="match status" value="1"/>
</dbReference>
<dbReference type="PANTHER" id="PTHR37035:SF4">
    <property type="entry name" value="C3H1-TYPE DOMAIN-CONTAINING PROTEIN"/>
    <property type="match status" value="1"/>
</dbReference>
<protein>
    <recommendedName>
        <fullName evidence="3">C3H1-type domain-containing protein</fullName>
    </recommendedName>
</protein>
<proteinExistence type="predicted"/>
<dbReference type="AlphaFoldDB" id="A0AAW3AZ87"/>
<sequence length="546" mass="59002">MHLRVCAPISLSQHANVSSLSFTSLLLLDCLPLLPRVHLSFSPIVQLAQGTTHSVSHDPQIQKKSQSTAPTPPLLLPQMFPPYPMLQPMGAMPVTVVYPQSYLPQGATLCPTPDHGNMFGGYGAAPVIMMGAGHAPYPVNAYFGHSGPPLYFVMDPANSVASMAVSIDAVSGCTTPKAKLAHSGSGNSLSTQSCCSGGETPSVLSRSAASSTVKQRPQYDVNVWGFALVDQFHPSLQRIPVPVSCVREPTMGISLYDNDVMSSSTRPCKSSVCLLDAQGLGCREGARCRCFHISSSYLMQCRATSESLCCALHNCYYSQEMLSANCAPHVSGRCYALSLDDALKFHQDGEKPYLIDLSLLNLSLTMGLETLPCMNGVYVISWKKHVCRLNIDGHCKWTKDCGHIHVCRQLTRFLQDAETLSIVKALQEKATSKSSAELYRDIILSENTLHYVRSAAALSLVAALLEAGDVEALKALVRAKCALLPSQSKALQKFGIALNGSDSSRSVIVSPKLLVLLTPKGNNYEKTIDCRVHTTTTNSNNKRAHF</sequence>
<reference evidence="1 2" key="1">
    <citation type="submission" date="2024-02" db="EMBL/GenBank/DDBJ databases">
        <title>FIRST GENOME SEQUENCES OF Leishmania (Viannia) shawi, Leishmania (Viannia) lindenbergi AND Leishmania (Viannia) utingensis.</title>
        <authorList>
            <person name="Resadore F."/>
            <person name="Custodio M.G.F."/>
            <person name="Boite M.C."/>
            <person name="Cupolillo E."/>
            <person name="Ferreira G.E.M."/>
        </authorList>
    </citation>
    <scope>NUCLEOTIDE SEQUENCE [LARGE SCALE GENOMIC DNA]</scope>
    <source>
        <strain evidence="1 2">MHOM/BR/1966/M15733</strain>
    </source>
</reference>